<comment type="caution">
    <text evidence="6">The sequence shown here is derived from an EMBL/GenBank/DDBJ whole genome shotgun (WGS) entry which is preliminary data.</text>
</comment>
<keyword evidence="2 4" id="KW-0863">Zinc-finger</keyword>
<dbReference type="PROSITE" id="PS50865">
    <property type="entry name" value="ZF_MYND_2"/>
    <property type="match status" value="1"/>
</dbReference>
<dbReference type="Gene3D" id="6.10.140.2220">
    <property type="match status" value="1"/>
</dbReference>
<dbReference type="PROSITE" id="PS01360">
    <property type="entry name" value="ZF_MYND_1"/>
    <property type="match status" value="1"/>
</dbReference>
<feature type="domain" description="MYND-type" evidence="5">
    <location>
        <begin position="22"/>
        <end position="67"/>
    </location>
</feature>
<evidence type="ECO:0000313" key="6">
    <source>
        <dbReference type="EMBL" id="KAJ7634413.1"/>
    </source>
</evidence>
<protein>
    <recommendedName>
        <fullName evidence="5">MYND-type domain-containing protein</fullName>
    </recommendedName>
</protein>
<dbReference type="Proteomes" id="UP001221142">
    <property type="component" value="Unassembled WGS sequence"/>
</dbReference>
<accession>A0AAD7BYG5</accession>
<dbReference type="EMBL" id="JARKIF010000007">
    <property type="protein sequence ID" value="KAJ7634413.1"/>
    <property type="molecule type" value="Genomic_DNA"/>
</dbReference>
<dbReference type="AlphaFoldDB" id="A0AAD7BYG5"/>
<dbReference type="GO" id="GO:0008270">
    <property type="term" value="F:zinc ion binding"/>
    <property type="evidence" value="ECO:0007669"/>
    <property type="project" value="UniProtKB-KW"/>
</dbReference>
<proteinExistence type="predicted"/>
<evidence type="ECO:0000259" key="5">
    <source>
        <dbReference type="PROSITE" id="PS50865"/>
    </source>
</evidence>
<gene>
    <name evidence="6" type="ORF">FB45DRAFT_1141356</name>
</gene>
<organism evidence="6 7">
    <name type="scientific">Roridomyces roridus</name>
    <dbReference type="NCBI Taxonomy" id="1738132"/>
    <lineage>
        <taxon>Eukaryota</taxon>
        <taxon>Fungi</taxon>
        <taxon>Dikarya</taxon>
        <taxon>Basidiomycota</taxon>
        <taxon>Agaricomycotina</taxon>
        <taxon>Agaricomycetes</taxon>
        <taxon>Agaricomycetidae</taxon>
        <taxon>Agaricales</taxon>
        <taxon>Marasmiineae</taxon>
        <taxon>Mycenaceae</taxon>
        <taxon>Roridomyces</taxon>
    </lineage>
</organism>
<evidence type="ECO:0000256" key="4">
    <source>
        <dbReference type="PROSITE-ProRule" id="PRU00134"/>
    </source>
</evidence>
<name>A0AAD7BYG5_9AGAR</name>
<sequence>MAKGSKMLEGNKTLWEIAGPECDACGRRESSLRGKKQLLSCAGCLVSKYCSKECQKKDWGEDHRNQCHLFEANRKLSSVFAKSLGPGTINDPKLDWQSKFNEWNFLNVANHLVIASAALQNDPEVATNHNVAIMLSISPEHLGSKYDNRTFFIDRVALLQRDVSDADAYETNWKKGGYKDAAATVKALKHFNKAGFKIFVGFCKLPDGTHAETQMWSFPCFQVALEVMPAGFDLKRYIPHVNRGVTHFHASFWPLPRDISDADMESAEVPSELALYTMCQHRMLSGLKGGQNVIGELNPDGTKTPRYKFCNINGHSRACAPGETDYDGPVEYKKALENPSRMVRLLAKYLDDYEQEHRATWQEGPDAIVTETLVPIPSSVSSEQAIEDLKKEKISPGRC</sequence>
<evidence type="ECO:0000313" key="7">
    <source>
        <dbReference type="Proteomes" id="UP001221142"/>
    </source>
</evidence>
<evidence type="ECO:0000256" key="2">
    <source>
        <dbReference type="ARBA" id="ARBA00022771"/>
    </source>
</evidence>
<keyword evidence="1" id="KW-0479">Metal-binding</keyword>
<dbReference type="InterPro" id="IPR002893">
    <property type="entry name" value="Znf_MYND"/>
</dbReference>
<evidence type="ECO:0000256" key="1">
    <source>
        <dbReference type="ARBA" id="ARBA00022723"/>
    </source>
</evidence>
<evidence type="ECO:0000256" key="3">
    <source>
        <dbReference type="ARBA" id="ARBA00022833"/>
    </source>
</evidence>
<dbReference type="SUPFAM" id="SSF144232">
    <property type="entry name" value="HIT/MYND zinc finger-like"/>
    <property type="match status" value="1"/>
</dbReference>
<keyword evidence="3" id="KW-0862">Zinc</keyword>
<keyword evidence="7" id="KW-1185">Reference proteome</keyword>
<feature type="non-terminal residue" evidence="6">
    <location>
        <position position="399"/>
    </location>
</feature>
<dbReference type="Pfam" id="PF01753">
    <property type="entry name" value="zf-MYND"/>
    <property type="match status" value="1"/>
</dbReference>
<reference evidence="6" key="1">
    <citation type="submission" date="2023-03" db="EMBL/GenBank/DDBJ databases">
        <title>Massive genome expansion in bonnet fungi (Mycena s.s.) driven by repeated elements and novel gene families across ecological guilds.</title>
        <authorList>
            <consortium name="Lawrence Berkeley National Laboratory"/>
            <person name="Harder C.B."/>
            <person name="Miyauchi S."/>
            <person name="Viragh M."/>
            <person name="Kuo A."/>
            <person name="Thoen E."/>
            <person name="Andreopoulos B."/>
            <person name="Lu D."/>
            <person name="Skrede I."/>
            <person name="Drula E."/>
            <person name="Henrissat B."/>
            <person name="Morin E."/>
            <person name="Kohler A."/>
            <person name="Barry K."/>
            <person name="LaButti K."/>
            <person name="Morin E."/>
            <person name="Salamov A."/>
            <person name="Lipzen A."/>
            <person name="Mereny Z."/>
            <person name="Hegedus B."/>
            <person name="Baldrian P."/>
            <person name="Stursova M."/>
            <person name="Weitz H."/>
            <person name="Taylor A."/>
            <person name="Grigoriev I.V."/>
            <person name="Nagy L.G."/>
            <person name="Martin F."/>
            <person name="Kauserud H."/>
        </authorList>
    </citation>
    <scope>NUCLEOTIDE SEQUENCE</scope>
    <source>
        <strain evidence="6">9284</strain>
    </source>
</reference>